<dbReference type="Gene3D" id="3.30.1150.10">
    <property type="match status" value="2"/>
</dbReference>
<evidence type="ECO:0000256" key="3">
    <source>
        <dbReference type="ARBA" id="ARBA00022448"/>
    </source>
</evidence>
<protein>
    <submittedName>
        <fullName evidence="11">TonB family protein</fullName>
    </submittedName>
</protein>
<evidence type="ECO:0000313" key="11">
    <source>
        <dbReference type="EMBL" id="RZF57487.1"/>
    </source>
</evidence>
<reference evidence="11 12" key="1">
    <citation type="submission" date="2019-02" db="EMBL/GenBank/DDBJ databases">
        <authorList>
            <person name="Li Y."/>
        </authorList>
    </citation>
    <scope>NUCLEOTIDE SEQUENCE [LARGE SCALE GENOMIC DNA]</scope>
    <source>
        <strain evidence="11 12">30C10-4-7</strain>
    </source>
</reference>
<evidence type="ECO:0000259" key="10">
    <source>
        <dbReference type="PROSITE" id="PS52015"/>
    </source>
</evidence>
<evidence type="ECO:0000256" key="6">
    <source>
        <dbReference type="ARBA" id="ARBA00022692"/>
    </source>
</evidence>
<feature type="domain" description="TonB C-terminal" evidence="10">
    <location>
        <begin position="40"/>
        <end position="138"/>
    </location>
</feature>
<dbReference type="GO" id="GO:0055085">
    <property type="term" value="P:transmembrane transport"/>
    <property type="evidence" value="ECO:0007669"/>
    <property type="project" value="InterPro"/>
</dbReference>
<dbReference type="GO" id="GO:0098797">
    <property type="term" value="C:plasma membrane protein complex"/>
    <property type="evidence" value="ECO:0007669"/>
    <property type="project" value="TreeGrafter"/>
</dbReference>
<evidence type="ECO:0000256" key="4">
    <source>
        <dbReference type="ARBA" id="ARBA00022475"/>
    </source>
</evidence>
<organism evidence="11 12">
    <name type="scientific">Sphingobacterium corticibacterium</name>
    <dbReference type="NCBI Taxonomy" id="2484746"/>
    <lineage>
        <taxon>Bacteria</taxon>
        <taxon>Pseudomonadati</taxon>
        <taxon>Bacteroidota</taxon>
        <taxon>Sphingobacteriia</taxon>
        <taxon>Sphingobacteriales</taxon>
        <taxon>Sphingobacteriaceae</taxon>
        <taxon>Sphingobacterium</taxon>
    </lineage>
</organism>
<keyword evidence="12" id="KW-1185">Reference proteome</keyword>
<dbReference type="AlphaFoldDB" id="A0A4Q6XMU8"/>
<keyword evidence="4" id="KW-1003">Cell membrane</keyword>
<dbReference type="PANTHER" id="PTHR33446:SF2">
    <property type="entry name" value="PROTEIN TONB"/>
    <property type="match status" value="1"/>
</dbReference>
<dbReference type="GO" id="GO:0015031">
    <property type="term" value="P:protein transport"/>
    <property type="evidence" value="ECO:0007669"/>
    <property type="project" value="UniProtKB-KW"/>
</dbReference>
<dbReference type="PANTHER" id="PTHR33446">
    <property type="entry name" value="PROTEIN TONB-RELATED"/>
    <property type="match status" value="1"/>
</dbReference>
<comment type="caution">
    <text evidence="11">The sequence shown here is derived from an EMBL/GenBank/DDBJ whole genome shotgun (WGS) entry which is preliminary data.</text>
</comment>
<dbReference type="RefSeq" id="WP_130143611.1">
    <property type="nucleotide sequence ID" value="NZ_SGIT01000007.1"/>
</dbReference>
<dbReference type="SUPFAM" id="SSF74653">
    <property type="entry name" value="TolA/TonB C-terminal domain"/>
    <property type="match status" value="2"/>
</dbReference>
<evidence type="ECO:0000256" key="5">
    <source>
        <dbReference type="ARBA" id="ARBA00022519"/>
    </source>
</evidence>
<dbReference type="EMBL" id="SGIT01000007">
    <property type="protein sequence ID" value="RZF57487.1"/>
    <property type="molecule type" value="Genomic_DNA"/>
</dbReference>
<keyword evidence="5" id="KW-0997">Cell inner membrane</keyword>
<proteinExistence type="inferred from homology"/>
<keyword evidence="7" id="KW-0653">Protein transport</keyword>
<evidence type="ECO:0000313" key="12">
    <source>
        <dbReference type="Proteomes" id="UP000292855"/>
    </source>
</evidence>
<comment type="similarity">
    <text evidence="2">Belongs to the TonB family.</text>
</comment>
<dbReference type="InterPro" id="IPR006260">
    <property type="entry name" value="TonB/TolA_C"/>
</dbReference>
<feature type="domain" description="TonB C-terminal" evidence="10">
    <location>
        <begin position="171"/>
        <end position="261"/>
    </location>
</feature>
<keyword evidence="8" id="KW-1133">Transmembrane helix</keyword>
<evidence type="ECO:0000256" key="7">
    <source>
        <dbReference type="ARBA" id="ARBA00022927"/>
    </source>
</evidence>
<keyword evidence="6" id="KW-0812">Transmembrane</keyword>
<keyword evidence="3" id="KW-0813">Transport</keyword>
<dbReference type="InterPro" id="IPR051045">
    <property type="entry name" value="TonB-dependent_transducer"/>
</dbReference>
<keyword evidence="9" id="KW-0472">Membrane</keyword>
<accession>A0A4Q6XMU8</accession>
<dbReference type="NCBIfam" id="TIGR01352">
    <property type="entry name" value="tonB_Cterm"/>
    <property type="match status" value="1"/>
</dbReference>
<dbReference type="Pfam" id="PF03544">
    <property type="entry name" value="TonB_C"/>
    <property type="match status" value="2"/>
</dbReference>
<dbReference type="PROSITE" id="PS52015">
    <property type="entry name" value="TONB_CTD"/>
    <property type="match status" value="2"/>
</dbReference>
<evidence type="ECO:0000256" key="2">
    <source>
        <dbReference type="ARBA" id="ARBA00006555"/>
    </source>
</evidence>
<sequence>MKYLSSIFFVLFCTTVFIQTKAQEKNDINDRPEISARPLGGYNDFLGAIDQNIIYSKEAQASGTKGVLGVEFIVEKDGQLSSIHIADSIGSDIADSLKSTIARLPAWKPGMVNGISVRTKQKIHVPIDVKKTAEKRWMAGQLGPRAVEAQPNIPINNNIVDTFDIEPEPPGGMGAFRTWIGQNYNYPLEATRNKVNGTITIRFVVNKDGRLSDYEIVKNLGYGTAEEAIRVIKKSRPWKPAIVKGKPVRAKFTLPIILNTH</sequence>
<evidence type="ECO:0000256" key="1">
    <source>
        <dbReference type="ARBA" id="ARBA00004383"/>
    </source>
</evidence>
<evidence type="ECO:0000256" key="8">
    <source>
        <dbReference type="ARBA" id="ARBA00022989"/>
    </source>
</evidence>
<evidence type="ECO:0000256" key="9">
    <source>
        <dbReference type="ARBA" id="ARBA00023136"/>
    </source>
</evidence>
<name>A0A4Q6XMU8_9SPHI</name>
<comment type="subcellular location">
    <subcellularLocation>
        <location evidence="1">Cell inner membrane</location>
        <topology evidence="1">Single-pass membrane protein</topology>
        <orientation evidence="1">Periplasmic side</orientation>
    </subcellularLocation>
</comment>
<dbReference type="Proteomes" id="UP000292855">
    <property type="component" value="Unassembled WGS sequence"/>
</dbReference>
<dbReference type="InterPro" id="IPR037682">
    <property type="entry name" value="TonB_C"/>
</dbReference>
<gene>
    <name evidence="11" type="ORF">EWE74_20935</name>
</gene>
<dbReference type="GO" id="GO:0031992">
    <property type="term" value="F:energy transducer activity"/>
    <property type="evidence" value="ECO:0007669"/>
    <property type="project" value="TreeGrafter"/>
</dbReference>
<dbReference type="OrthoDB" id="649093at2"/>